<accession>A0A437AAE2</accession>
<dbReference type="AlphaFoldDB" id="A0A437AAE2"/>
<dbReference type="OrthoDB" id="5341297at2759"/>
<evidence type="ECO:0000313" key="2">
    <source>
        <dbReference type="Proteomes" id="UP000283090"/>
    </source>
</evidence>
<keyword evidence="2" id="KW-1185">Reference proteome</keyword>
<dbReference type="GeneID" id="93584736"/>
<evidence type="ECO:0000313" key="1">
    <source>
        <dbReference type="EMBL" id="RVD88233.1"/>
    </source>
</evidence>
<comment type="caution">
    <text evidence="1">The sequence shown here is derived from an EMBL/GenBank/DDBJ whole genome shotgun (WGS) entry which is preliminary data.</text>
</comment>
<dbReference type="RefSeq" id="XP_067493777.1">
    <property type="nucleotide sequence ID" value="XM_067631209.1"/>
</dbReference>
<dbReference type="Proteomes" id="UP000283090">
    <property type="component" value="Unassembled WGS sequence"/>
</dbReference>
<dbReference type="VEuPathDB" id="FungiDB:DFL_002425"/>
<sequence length="126" mass="14153">MGHTPKQAIQGIVKLTWDHMTPLTPTASRFLYDFYNNLNSPSSGTATTPRCSEESIENNNILIVTIPASRAVEEKLVPEGTVFYSKDMVLRSYVSRDRDLEEVVEEWRKIGDVVVQKVGGRFGYTG</sequence>
<dbReference type="EMBL" id="SAEB01000003">
    <property type="protein sequence ID" value="RVD88233.1"/>
    <property type="molecule type" value="Genomic_DNA"/>
</dbReference>
<organism evidence="1 2">
    <name type="scientific">Arthrobotrys flagrans</name>
    <name type="common">Nematode-trapping fungus</name>
    <name type="synonym">Trichothecium flagrans</name>
    <dbReference type="NCBI Taxonomy" id="97331"/>
    <lineage>
        <taxon>Eukaryota</taxon>
        <taxon>Fungi</taxon>
        <taxon>Dikarya</taxon>
        <taxon>Ascomycota</taxon>
        <taxon>Pezizomycotina</taxon>
        <taxon>Orbiliomycetes</taxon>
        <taxon>Orbiliales</taxon>
        <taxon>Orbiliaceae</taxon>
        <taxon>Arthrobotrys</taxon>
    </lineage>
</organism>
<protein>
    <submittedName>
        <fullName evidence="1">Uncharacterized protein</fullName>
    </submittedName>
</protein>
<reference evidence="1 2" key="1">
    <citation type="submission" date="2019-01" db="EMBL/GenBank/DDBJ databases">
        <title>Intercellular communication is required for trap formation in the nematode-trapping fungus Duddingtonia flagrans.</title>
        <authorList>
            <person name="Youssar L."/>
            <person name="Wernet V."/>
            <person name="Hensel N."/>
            <person name="Hildebrandt H.-G."/>
            <person name="Fischer R."/>
        </authorList>
    </citation>
    <scope>NUCLEOTIDE SEQUENCE [LARGE SCALE GENOMIC DNA]</scope>
    <source>
        <strain evidence="1 2">CBS H-5679</strain>
    </source>
</reference>
<gene>
    <name evidence="1" type="ORF">DFL_002425</name>
</gene>
<name>A0A437AAE2_ARTFL</name>
<proteinExistence type="predicted"/>